<comment type="caution">
    <text evidence="9">The sequence shown here is derived from an EMBL/GenBank/DDBJ whole genome shotgun (WGS) entry which is preliminary data.</text>
</comment>
<evidence type="ECO:0000256" key="1">
    <source>
        <dbReference type="ARBA" id="ARBA00022614"/>
    </source>
</evidence>
<evidence type="ECO:0000259" key="8">
    <source>
        <dbReference type="Pfam" id="PF00931"/>
    </source>
</evidence>
<feature type="coiled-coil region" evidence="6">
    <location>
        <begin position="552"/>
        <end position="579"/>
    </location>
</feature>
<keyword evidence="3" id="KW-0547">Nucleotide-binding</keyword>
<dbReference type="SUPFAM" id="SSF52540">
    <property type="entry name" value="P-loop containing nucleoside triphosphate hydrolases"/>
    <property type="match status" value="1"/>
</dbReference>
<feature type="domain" description="NB-ARC" evidence="8">
    <location>
        <begin position="53"/>
        <end position="217"/>
    </location>
</feature>
<dbReference type="Gene3D" id="3.40.50.300">
    <property type="entry name" value="P-loop containing nucleotide triphosphate hydrolases"/>
    <property type="match status" value="1"/>
</dbReference>
<keyword evidence="6" id="KW-0175">Coiled coil</keyword>
<dbReference type="InterPro" id="IPR027417">
    <property type="entry name" value="P-loop_NTPase"/>
</dbReference>
<dbReference type="Gene3D" id="1.10.8.430">
    <property type="entry name" value="Helical domain of apoptotic protease-activating factors"/>
    <property type="match status" value="1"/>
</dbReference>
<protein>
    <recommendedName>
        <fullName evidence="8">NB-ARC domain-containing protein</fullName>
    </recommendedName>
</protein>
<keyword evidence="5" id="KW-0067">ATP-binding</keyword>
<dbReference type="Gene3D" id="1.10.10.10">
    <property type="entry name" value="Winged helix-like DNA-binding domain superfamily/Winged helix DNA-binding domain"/>
    <property type="match status" value="1"/>
</dbReference>
<sequence length="621" mass="70356">MGRSGDCNVVTRKENRRKEDNKVDQVSHRDELGVNADHADSHSILWFESRKEIFDKIMESFQDDNIPGVVLLGMGGSGKTTFAKQLGRRAYDFKMFKLVVFVPAGERRMPYVEKFIQGSIAKQLGVMTSREDDSNLIGSQIRQRLSQHQPVLVILDNLWAPVKLEEIGIWNGHSRTCCKVLITSRLQNVGHKMGIKSEFPVYLLTVSEAFDLFRKRAGLVHGSPNDITDIAMEIAKCCHGLPIAISVVASALRGKNIDHWQQALTKLKEMDYYEPDMIMELYLGADIVLSNNLRAKTLFSICGLFPTDQEIDIQDLSLFAVKLGLCSKNEAIAAMNTLKDSSLLMQAGGSSDRVIMHDLIRDMAVSLVHKENPNYKDSIEEYISALDDEDEDFQWKQELQVLLIQLYGVTEYNPSSSSSFSGDPGLQIVSSNPYIVSSGAATIPKPSGKLVNFKQGGCVVDKSFLPLLKQACKENPQLIECQRMHSEILRQTAFDNLGKLLFLLRNVMLKDWVHHKQELQIFWEQTLSMKFDLDWLRPTINRISSSPEFERIEALREEERRLNEEAAKLRQMLEVVENKAAVIRIDIEREESMLNGFAIAHVPSAHPKANTSLFRKIFPRK</sequence>
<dbReference type="Proteomes" id="UP001341840">
    <property type="component" value="Unassembled WGS sequence"/>
</dbReference>
<proteinExistence type="predicted"/>
<keyword evidence="10" id="KW-1185">Reference proteome</keyword>
<evidence type="ECO:0000313" key="9">
    <source>
        <dbReference type="EMBL" id="MED6113681.1"/>
    </source>
</evidence>
<dbReference type="Pfam" id="PF00931">
    <property type="entry name" value="NB-ARC"/>
    <property type="match status" value="1"/>
</dbReference>
<evidence type="ECO:0000256" key="2">
    <source>
        <dbReference type="ARBA" id="ARBA00022737"/>
    </source>
</evidence>
<evidence type="ECO:0000256" key="4">
    <source>
        <dbReference type="ARBA" id="ARBA00022821"/>
    </source>
</evidence>
<reference evidence="9 10" key="1">
    <citation type="journal article" date="2023" name="Plants (Basel)">
        <title>Bridging the Gap: Combining Genomics and Transcriptomics Approaches to Understand Stylosanthes scabra, an Orphan Legume from the Brazilian Caatinga.</title>
        <authorList>
            <person name="Ferreira-Neto J.R.C."/>
            <person name="da Silva M.D."/>
            <person name="Binneck E."/>
            <person name="de Melo N.F."/>
            <person name="da Silva R.H."/>
            <person name="de Melo A.L.T.M."/>
            <person name="Pandolfi V."/>
            <person name="Bustamante F.O."/>
            <person name="Brasileiro-Vidal A.C."/>
            <person name="Benko-Iseppon A.M."/>
        </authorList>
    </citation>
    <scope>NUCLEOTIDE SEQUENCE [LARGE SCALE GENOMIC DNA]</scope>
    <source>
        <tissue evidence="9">Leaves</tissue>
    </source>
</reference>
<dbReference type="InterPro" id="IPR036388">
    <property type="entry name" value="WH-like_DNA-bd_sf"/>
</dbReference>
<keyword evidence="2" id="KW-0677">Repeat</keyword>
<keyword evidence="1" id="KW-0433">Leucine-rich repeat</keyword>
<dbReference type="EMBL" id="JASCZI010000878">
    <property type="protein sequence ID" value="MED6113681.1"/>
    <property type="molecule type" value="Genomic_DNA"/>
</dbReference>
<evidence type="ECO:0000256" key="5">
    <source>
        <dbReference type="ARBA" id="ARBA00022840"/>
    </source>
</evidence>
<dbReference type="PRINTS" id="PR00364">
    <property type="entry name" value="DISEASERSIST"/>
</dbReference>
<evidence type="ECO:0000256" key="7">
    <source>
        <dbReference type="SAM" id="MobiDB-lite"/>
    </source>
</evidence>
<keyword evidence="4" id="KW-0611">Plant defense</keyword>
<dbReference type="PANTHER" id="PTHR33463">
    <property type="entry name" value="NB-ARC DOMAIN-CONTAINING PROTEIN-RELATED"/>
    <property type="match status" value="1"/>
</dbReference>
<evidence type="ECO:0000256" key="3">
    <source>
        <dbReference type="ARBA" id="ARBA00022741"/>
    </source>
</evidence>
<dbReference type="PANTHER" id="PTHR33463:SF189">
    <property type="entry name" value="FBD DOMAIN-CONTAINING PROTEIN"/>
    <property type="match status" value="1"/>
</dbReference>
<dbReference type="InterPro" id="IPR050905">
    <property type="entry name" value="Plant_NBS-LRR"/>
</dbReference>
<evidence type="ECO:0000256" key="6">
    <source>
        <dbReference type="SAM" id="Coils"/>
    </source>
</evidence>
<feature type="compositionally biased region" description="Basic and acidic residues" evidence="7">
    <location>
        <begin position="11"/>
        <end position="25"/>
    </location>
</feature>
<dbReference type="InterPro" id="IPR002182">
    <property type="entry name" value="NB-ARC"/>
</dbReference>
<organism evidence="9 10">
    <name type="scientific">Stylosanthes scabra</name>
    <dbReference type="NCBI Taxonomy" id="79078"/>
    <lineage>
        <taxon>Eukaryota</taxon>
        <taxon>Viridiplantae</taxon>
        <taxon>Streptophyta</taxon>
        <taxon>Embryophyta</taxon>
        <taxon>Tracheophyta</taxon>
        <taxon>Spermatophyta</taxon>
        <taxon>Magnoliopsida</taxon>
        <taxon>eudicotyledons</taxon>
        <taxon>Gunneridae</taxon>
        <taxon>Pentapetalae</taxon>
        <taxon>rosids</taxon>
        <taxon>fabids</taxon>
        <taxon>Fabales</taxon>
        <taxon>Fabaceae</taxon>
        <taxon>Papilionoideae</taxon>
        <taxon>50 kb inversion clade</taxon>
        <taxon>dalbergioids sensu lato</taxon>
        <taxon>Dalbergieae</taxon>
        <taxon>Pterocarpus clade</taxon>
        <taxon>Stylosanthes</taxon>
    </lineage>
</organism>
<gene>
    <name evidence="9" type="ORF">PIB30_073065</name>
</gene>
<evidence type="ECO:0000313" key="10">
    <source>
        <dbReference type="Proteomes" id="UP001341840"/>
    </source>
</evidence>
<dbReference type="InterPro" id="IPR042197">
    <property type="entry name" value="Apaf_helical"/>
</dbReference>
<accession>A0ABU6QPX8</accession>
<feature type="region of interest" description="Disordered" evidence="7">
    <location>
        <begin position="1"/>
        <end position="25"/>
    </location>
</feature>
<name>A0ABU6QPX8_9FABA</name>